<evidence type="ECO:0000256" key="1">
    <source>
        <dbReference type="SAM" id="SignalP"/>
    </source>
</evidence>
<accession>A0A518BDF4</accession>
<feature type="chain" id="PRO_5021842892" evidence="1">
    <location>
        <begin position="30"/>
        <end position="319"/>
    </location>
</feature>
<dbReference type="RefSeq" id="WP_145061245.1">
    <property type="nucleotide sequence ID" value="NZ_CP036287.1"/>
</dbReference>
<protein>
    <submittedName>
        <fullName evidence="2">Uncharacterized protein</fullName>
    </submittedName>
</protein>
<reference evidence="2 3" key="1">
    <citation type="submission" date="2019-02" db="EMBL/GenBank/DDBJ databases">
        <title>Deep-cultivation of Planctomycetes and their phenomic and genomic characterization uncovers novel biology.</title>
        <authorList>
            <person name="Wiegand S."/>
            <person name="Jogler M."/>
            <person name="Boedeker C."/>
            <person name="Pinto D."/>
            <person name="Vollmers J."/>
            <person name="Rivas-Marin E."/>
            <person name="Kohn T."/>
            <person name="Peeters S.H."/>
            <person name="Heuer A."/>
            <person name="Rast P."/>
            <person name="Oberbeckmann S."/>
            <person name="Bunk B."/>
            <person name="Jeske O."/>
            <person name="Meyerdierks A."/>
            <person name="Storesund J.E."/>
            <person name="Kallscheuer N."/>
            <person name="Luecker S."/>
            <person name="Lage O.M."/>
            <person name="Pohl T."/>
            <person name="Merkel B.J."/>
            <person name="Hornburger P."/>
            <person name="Mueller R.-W."/>
            <person name="Bruemmer F."/>
            <person name="Labrenz M."/>
            <person name="Spormann A.M."/>
            <person name="Op den Camp H."/>
            <person name="Overmann J."/>
            <person name="Amann R."/>
            <person name="Jetten M.S.M."/>
            <person name="Mascher T."/>
            <person name="Medema M.H."/>
            <person name="Devos D.P."/>
            <person name="Kaster A.-K."/>
            <person name="Ovreas L."/>
            <person name="Rohde M."/>
            <person name="Galperin M.Y."/>
            <person name="Jogler C."/>
        </authorList>
    </citation>
    <scope>NUCLEOTIDE SEQUENCE [LARGE SCALE GENOMIC DNA]</scope>
    <source>
        <strain evidence="2 3">Pla133</strain>
    </source>
</reference>
<dbReference type="PROSITE" id="PS51257">
    <property type="entry name" value="PROKAR_LIPOPROTEIN"/>
    <property type="match status" value="1"/>
</dbReference>
<sequence length="319" mass="33468" precursor="true">MQTRITGSRTLAATLSLATVAGIAASASAGTGGACEGVAFQAHLGALAELQSDFYLAYGKCLNQTDLASQNECLAQALAELQGGLELADSQFDARVELCGELGGGAFAPAIDPDDFSSTVDHLYYPLVAGTVKTFMADTDEGVETIVITVTGATREIMGVECREVHDLVTLADPESGEQQVIEDTLDYYAQDKDGNVWYFGELALNYEDGYLANIDGSWFAGVDGAEPGIVMLATPSVGEVYRQEFLLGEAEDAAKVLGTADRASVPAGDFTGCVRTADFTPIEPTGLEHKYYAPGLGAVLEIKPGTGERLELISVVAP</sequence>
<keyword evidence="1" id="KW-0732">Signal</keyword>
<dbReference type="KEGG" id="pbap:Pla133_00800"/>
<organism evidence="2 3">
    <name type="scientific">Engelhardtia mirabilis</name>
    <dbReference type="NCBI Taxonomy" id="2528011"/>
    <lineage>
        <taxon>Bacteria</taxon>
        <taxon>Pseudomonadati</taxon>
        <taxon>Planctomycetota</taxon>
        <taxon>Planctomycetia</taxon>
        <taxon>Planctomycetia incertae sedis</taxon>
        <taxon>Engelhardtia</taxon>
    </lineage>
</organism>
<evidence type="ECO:0000313" key="3">
    <source>
        <dbReference type="Proteomes" id="UP000316921"/>
    </source>
</evidence>
<proteinExistence type="predicted"/>
<name>A0A518BDF4_9BACT</name>
<dbReference type="AlphaFoldDB" id="A0A518BDF4"/>
<evidence type="ECO:0000313" key="2">
    <source>
        <dbReference type="EMBL" id="QDU65017.1"/>
    </source>
</evidence>
<keyword evidence="3" id="KW-1185">Reference proteome</keyword>
<gene>
    <name evidence="2" type="ORF">Pla133_00800</name>
</gene>
<dbReference type="EMBL" id="CP036287">
    <property type="protein sequence ID" value="QDU65017.1"/>
    <property type="molecule type" value="Genomic_DNA"/>
</dbReference>
<dbReference type="Proteomes" id="UP000316921">
    <property type="component" value="Chromosome"/>
</dbReference>
<feature type="signal peptide" evidence="1">
    <location>
        <begin position="1"/>
        <end position="29"/>
    </location>
</feature>